<organism evidence="1 2">
    <name type="scientific">Actinoplanes palleronii</name>
    <dbReference type="NCBI Taxonomy" id="113570"/>
    <lineage>
        <taxon>Bacteria</taxon>
        <taxon>Bacillati</taxon>
        <taxon>Actinomycetota</taxon>
        <taxon>Actinomycetes</taxon>
        <taxon>Micromonosporales</taxon>
        <taxon>Micromonosporaceae</taxon>
        <taxon>Actinoplanes</taxon>
    </lineage>
</organism>
<evidence type="ECO:0000313" key="1">
    <source>
        <dbReference type="EMBL" id="GIE68138.1"/>
    </source>
</evidence>
<dbReference type="SUPFAM" id="SSF55961">
    <property type="entry name" value="Bet v1-like"/>
    <property type="match status" value="1"/>
</dbReference>
<dbReference type="EMBL" id="BOMS01000057">
    <property type="protein sequence ID" value="GIE68138.1"/>
    <property type="molecule type" value="Genomic_DNA"/>
</dbReference>
<dbReference type="Proteomes" id="UP000624709">
    <property type="component" value="Unassembled WGS sequence"/>
</dbReference>
<comment type="caution">
    <text evidence="1">The sequence shown here is derived from an EMBL/GenBank/DDBJ whole genome shotgun (WGS) entry which is preliminary data.</text>
</comment>
<reference evidence="1 2" key="1">
    <citation type="submission" date="2021-01" db="EMBL/GenBank/DDBJ databases">
        <title>Whole genome shotgun sequence of Actinoplanes palleronii NBRC 14916.</title>
        <authorList>
            <person name="Komaki H."/>
            <person name="Tamura T."/>
        </authorList>
    </citation>
    <scope>NUCLEOTIDE SEQUENCE [LARGE SCALE GENOMIC DNA]</scope>
    <source>
        <strain evidence="1 2">NBRC 14916</strain>
    </source>
</reference>
<evidence type="ECO:0008006" key="3">
    <source>
        <dbReference type="Google" id="ProtNLM"/>
    </source>
</evidence>
<dbReference type="RefSeq" id="WP_239164451.1">
    <property type="nucleotide sequence ID" value="NZ_BAAATY010000003.1"/>
</dbReference>
<sequence length="228" mass="24824">MVNDVPAGMRRAVRATVLRRGLGVAALLVVAAYSPPVRRRCLTYGATAEEAAAALPGDDLLPRPDVVSTRAVTIGAVPSAVWPWLVQMGSGRGGAYTYDWIENLFGLDMHSADEILPQFQRLAAGDVLPLGPDGPGMRVEICDPETTLAFRSDDGRWVWTFHVRTNEQGTRLISRNRIASGAAPWLHRVIQRAVIEPGSLIMERRMLRGIRDRAERGAAPVPVPARSS</sequence>
<evidence type="ECO:0000313" key="2">
    <source>
        <dbReference type="Proteomes" id="UP000624709"/>
    </source>
</evidence>
<name>A0ABQ4BBV0_9ACTN</name>
<keyword evidence="2" id="KW-1185">Reference proteome</keyword>
<proteinExistence type="predicted"/>
<accession>A0ABQ4BBV0</accession>
<dbReference type="InterPro" id="IPR023393">
    <property type="entry name" value="START-like_dom_sf"/>
</dbReference>
<gene>
    <name evidence="1" type="ORF">Apa02nite_042460</name>
</gene>
<protein>
    <recommendedName>
        <fullName evidence="3">SRPBCC family protein</fullName>
    </recommendedName>
</protein>
<dbReference type="Gene3D" id="3.30.530.20">
    <property type="match status" value="1"/>
</dbReference>